<reference evidence="1" key="1">
    <citation type="submission" date="2009-07" db="EMBL/GenBank/DDBJ databases">
        <authorList>
            <person name="Weinstock G."/>
            <person name="Sodergren E."/>
            <person name="Clifton S."/>
            <person name="Fulton L."/>
            <person name="Fulton B."/>
            <person name="Courtney L."/>
            <person name="Fronick C."/>
            <person name="Harrison M."/>
            <person name="Strong C."/>
            <person name="Farmer C."/>
            <person name="Delahaunty K."/>
            <person name="Markovic C."/>
            <person name="Hall O."/>
            <person name="Minx P."/>
            <person name="Tomlinson C."/>
            <person name="Mitreva M."/>
            <person name="Nelson J."/>
            <person name="Hou S."/>
            <person name="Wollam A."/>
            <person name="Pepin K.H."/>
            <person name="Johnson M."/>
            <person name="Bhonagiri V."/>
            <person name="Nash W.E."/>
            <person name="Warren W."/>
            <person name="Chinwalla A."/>
            <person name="Mardis E.R."/>
            <person name="Wilson R.K."/>
        </authorList>
    </citation>
    <scope>NUCLEOTIDE SEQUENCE [LARGE SCALE GENOMIC DNA]</scope>
    <source>
        <strain evidence="1">DSM 14469</strain>
    </source>
</reference>
<sequence>MLACKQMFLIFGIWRLAISHRQELCKQRIACAAGGLWLDG</sequence>
<comment type="caution">
    <text evidence="1">The sequence shown here is derived from an EMBL/GenBank/DDBJ whole genome shotgun (WGS) entry which is preliminary data.</text>
</comment>
<protein>
    <submittedName>
        <fullName evidence="1">Uncharacterized protein</fullName>
    </submittedName>
</protein>
<gene>
    <name evidence="1" type="ORF">BRYFOR_07432</name>
</gene>
<organism evidence="1 2">
    <name type="scientific">Marvinbryantia formatexigens DSM 14469</name>
    <dbReference type="NCBI Taxonomy" id="478749"/>
    <lineage>
        <taxon>Bacteria</taxon>
        <taxon>Bacillati</taxon>
        <taxon>Bacillota</taxon>
        <taxon>Clostridia</taxon>
        <taxon>Lachnospirales</taxon>
        <taxon>Lachnospiraceae</taxon>
        <taxon>Marvinbryantia</taxon>
    </lineage>
</organism>
<dbReference type="AlphaFoldDB" id="C6LFM9"/>
<accession>C6LFM9</accession>
<name>C6LFM9_9FIRM</name>
<dbReference type="Proteomes" id="UP000005561">
    <property type="component" value="Unassembled WGS sequence"/>
</dbReference>
<dbReference type="EMBL" id="ACCL02000010">
    <property type="protein sequence ID" value="EET60614.1"/>
    <property type="molecule type" value="Genomic_DNA"/>
</dbReference>
<evidence type="ECO:0000313" key="2">
    <source>
        <dbReference type="Proteomes" id="UP000005561"/>
    </source>
</evidence>
<evidence type="ECO:0000313" key="1">
    <source>
        <dbReference type="EMBL" id="EET60614.1"/>
    </source>
</evidence>
<keyword evidence="2" id="KW-1185">Reference proteome</keyword>
<proteinExistence type="predicted"/>